<dbReference type="AlphaFoldDB" id="A0A9Q0GMT5"/>
<dbReference type="OrthoDB" id="676979at2759"/>
<accession>A0A9Q0GMT5</accession>
<dbReference type="Gene3D" id="3.80.10.10">
    <property type="entry name" value="Ribonuclease Inhibitor"/>
    <property type="match status" value="2"/>
</dbReference>
<name>A0A9Q0GMT5_9ROSI</name>
<evidence type="ECO:0000259" key="4">
    <source>
        <dbReference type="Pfam" id="PF08263"/>
    </source>
</evidence>
<evidence type="ECO:0000256" key="1">
    <source>
        <dbReference type="ARBA" id="ARBA00022614"/>
    </source>
</evidence>
<dbReference type="InterPro" id="IPR053211">
    <property type="entry name" value="DNA_repair-toleration"/>
</dbReference>
<dbReference type="EMBL" id="JAKUCV010000127">
    <property type="protein sequence ID" value="KAJ4851106.1"/>
    <property type="molecule type" value="Genomic_DNA"/>
</dbReference>
<dbReference type="Pfam" id="PF08263">
    <property type="entry name" value="LRRNT_2"/>
    <property type="match status" value="1"/>
</dbReference>
<keyword evidence="2" id="KW-0732">Signal</keyword>
<reference evidence="5" key="1">
    <citation type="submission" date="2022-02" db="EMBL/GenBank/DDBJ databases">
        <authorList>
            <person name="Henning P.M."/>
            <person name="McCubbin A.G."/>
            <person name="Shore J.S."/>
        </authorList>
    </citation>
    <scope>NUCLEOTIDE SEQUENCE</scope>
    <source>
        <strain evidence="5">F60SS</strain>
        <tissue evidence="5">Leaves</tissue>
    </source>
</reference>
<keyword evidence="6" id="KW-1185">Reference proteome</keyword>
<feature type="non-terminal residue" evidence="5">
    <location>
        <position position="255"/>
    </location>
</feature>
<evidence type="ECO:0000256" key="3">
    <source>
        <dbReference type="ARBA" id="ARBA00022737"/>
    </source>
</evidence>
<comment type="caution">
    <text evidence="5">The sequence shown here is derived from an EMBL/GenBank/DDBJ whole genome shotgun (WGS) entry which is preliminary data.</text>
</comment>
<keyword evidence="1" id="KW-0433">Leucine-rich repeat</keyword>
<feature type="domain" description="Leucine-rich repeat-containing N-terminal plant-type" evidence="4">
    <location>
        <begin position="11"/>
        <end position="50"/>
    </location>
</feature>
<keyword evidence="3" id="KW-0677">Repeat</keyword>
<gene>
    <name evidence="5" type="ORF">Tsubulata_022071</name>
</gene>
<dbReference type="InterPro" id="IPR001611">
    <property type="entry name" value="Leu-rich_rpt"/>
</dbReference>
<dbReference type="PANTHER" id="PTHR48060:SF21">
    <property type="entry name" value="L DOMAIN-LIKE PROTEIN"/>
    <property type="match status" value="1"/>
</dbReference>
<dbReference type="SUPFAM" id="SSF52058">
    <property type="entry name" value="L domain-like"/>
    <property type="match status" value="1"/>
</dbReference>
<proteinExistence type="predicted"/>
<dbReference type="InterPro" id="IPR013210">
    <property type="entry name" value="LRR_N_plant-typ"/>
</dbReference>
<dbReference type="InterPro" id="IPR032675">
    <property type="entry name" value="LRR_dom_sf"/>
</dbReference>
<reference evidence="5" key="2">
    <citation type="journal article" date="2023" name="Plants (Basel)">
        <title>Annotation of the Turnera subulata (Passifloraceae) Draft Genome Reveals the S-Locus Evolved after the Divergence of Turneroideae from Passifloroideae in a Stepwise Manner.</title>
        <authorList>
            <person name="Henning P.M."/>
            <person name="Roalson E.H."/>
            <person name="Mir W."/>
            <person name="McCubbin A.G."/>
            <person name="Shore J.S."/>
        </authorList>
    </citation>
    <scope>NUCLEOTIDE SEQUENCE</scope>
    <source>
        <strain evidence="5">F60SS</strain>
    </source>
</reference>
<sequence>CISISTRNNITDQEALLALKAAITYDPENLLKNNWTTNTSFCNWVGIICSNRRQRVRELNISGMGLLSANLLSGQIPSGIWKCTKLQSISLSTNYFVGEIPEEVGYLPILRILLLGGNNLTGLYGYTVFGLMKHLSASCYSSCFHNFSHFYILVTGHILRSIFNMTSIQNIDFSFNNLSGTIPSNVENVPNLQHLMLQYNTLTGHIPASVFNISTLLRLSLDSLDKIAPRQLLLQWHPSKIHRKSHKKSRGADYG</sequence>
<dbReference type="Proteomes" id="UP001141552">
    <property type="component" value="Unassembled WGS sequence"/>
</dbReference>
<evidence type="ECO:0000313" key="5">
    <source>
        <dbReference type="EMBL" id="KAJ4851106.1"/>
    </source>
</evidence>
<organism evidence="5 6">
    <name type="scientific">Turnera subulata</name>
    <dbReference type="NCBI Taxonomy" id="218843"/>
    <lineage>
        <taxon>Eukaryota</taxon>
        <taxon>Viridiplantae</taxon>
        <taxon>Streptophyta</taxon>
        <taxon>Embryophyta</taxon>
        <taxon>Tracheophyta</taxon>
        <taxon>Spermatophyta</taxon>
        <taxon>Magnoliopsida</taxon>
        <taxon>eudicotyledons</taxon>
        <taxon>Gunneridae</taxon>
        <taxon>Pentapetalae</taxon>
        <taxon>rosids</taxon>
        <taxon>fabids</taxon>
        <taxon>Malpighiales</taxon>
        <taxon>Passifloraceae</taxon>
        <taxon>Turnera</taxon>
    </lineage>
</organism>
<dbReference type="Pfam" id="PF00560">
    <property type="entry name" value="LRR_1"/>
    <property type="match status" value="3"/>
</dbReference>
<dbReference type="PANTHER" id="PTHR48060">
    <property type="entry name" value="DNA DAMAGE-REPAIR/TOLERATION PROTEIN DRT100"/>
    <property type="match status" value="1"/>
</dbReference>
<protein>
    <recommendedName>
        <fullName evidence="4">Leucine-rich repeat-containing N-terminal plant-type domain-containing protein</fullName>
    </recommendedName>
</protein>
<evidence type="ECO:0000313" key="6">
    <source>
        <dbReference type="Proteomes" id="UP001141552"/>
    </source>
</evidence>
<evidence type="ECO:0000256" key="2">
    <source>
        <dbReference type="ARBA" id="ARBA00022729"/>
    </source>
</evidence>